<comment type="function">
    <text evidence="4">Responsible for synthesis of pseudouridine from uracil.</text>
</comment>
<comment type="catalytic activity">
    <reaction evidence="1 4">
        <text>a uridine in RNA = a pseudouridine in RNA</text>
        <dbReference type="Rhea" id="RHEA:48348"/>
        <dbReference type="Rhea" id="RHEA-COMP:12068"/>
        <dbReference type="Rhea" id="RHEA-COMP:12069"/>
        <dbReference type="ChEBI" id="CHEBI:65314"/>
        <dbReference type="ChEBI" id="CHEBI:65315"/>
    </reaction>
</comment>
<evidence type="ECO:0000313" key="6">
    <source>
        <dbReference type="EMBL" id="RDY67322.1"/>
    </source>
</evidence>
<dbReference type="NCBIfam" id="TIGR00005">
    <property type="entry name" value="rluA_subfam"/>
    <property type="match status" value="1"/>
</dbReference>
<dbReference type="Proteomes" id="UP000257032">
    <property type="component" value="Unassembled WGS sequence"/>
</dbReference>
<evidence type="ECO:0000313" key="7">
    <source>
        <dbReference type="Proteomes" id="UP000257032"/>
    </source>
</evidence>
<dbReference type="AlphaFoldDB" id="A0A3D8VD08"/>
<dbReference type="InterPro" id="IPR020103">
    <property type="entry name" value="PsdUridine_synth_cat_dom_sf"/>
</dbReference>
<dbReference type="GO" id="GO:0003723">
    <property type="term" value="F:RNA binding"/>
    <property type="evidence" value="ECO:0007669"/>
    <property type="project" value="InterPro"/>
</dbReference>
<dbReference type="InterPro" id="IPR050188">
    <property type="entry name" value="RluA_PseudoU_synthase"/>
</dbReference>
<dbReference type="CDD" id="cd02869">
    <property type="entry name" value="PseudoU_synth_RluA_like"/>
    <property type="match status" value="1"/>
</dbReference>
<dbReference type="GO" id="GO:0140098">
    <property type="term" value="F:catalytic activity, acting on RNA"/>
    <property type="evidence" value="ECO:0007669"/>
    <property type="project" value="UniProtKB-ARBA"/>
</dbReference>
<dbReference type="EMBL" id="QTLC01000075">
    <property type="protein sequence ID" value="RDY67322.1"/>
    <property type="molecule type" value="Genomic_DNA"/>
</dbReference>
<dbReference type="EC" id="5.4.99.-" evidence="4"/>
<evidence type="ECO:0000259" key="5">
    <source>
        <dbReference type="Pfam" id="PF00849"/>
    </source>
</evidence>
<dbReference type="InterPro" id="IPR006145">
    <property type="entry name" value="PsdUridine_synth_RsuA/RluA"/>
</dbReference>
<reference evidence="6 7" key="1">
    <citation type="submission" date="2018-08" db="EMBL/GenBank/DDBJ databases">
        <title>Genome sequence of strict halophilic Halobacillus trueperi SS1 isolated from Lunsu, a salty water body of North West Himalayas.</title>
        <authorList>
            <person name="Gupta S."/>
            <person name="Sharma P."/>
            <person name="Dev K."/>
            <person name="Baumler D."/>
            <person name="Sourirajan A."/>
        </authorList>
    </citation>
    <scope>NUCLEOTIDE SEQUENCE [LARGE SCALE GENOMIC DNA]</scope>
    <source>
        <strain evidence="6 7">SS1</strain>
    </source>
</reference>
<dbReference type="SUPFAM" id="SSF55120">
    <property type="entry name" value="Pseudouridine synthase"/>
    <property type="match status" value="1"/>
</dbReference>
<evidence type="ECO:0000256" key="4">
    <source>
        <dbReference type="RuleBase" id="RU362028"/>
    </source>
</evidence>
<feature type="active site" evidence="3">
    <location>
        <position position="139"/>
    </location>
</feature>
<dbReference type="InterPro" id="IPR006225">
    <property type="entry name" value="PsdUridine_synth_RluC/D"/>
</dbReference>
<name>A0A3D8VD08_9BACI</name>
<proteinExistence type="inferred from homology"/>
<organism evidence="6 7">
    <name type="scientific">Halobacillus trueperi</name>
    <dbReference type="NCBI Taxonomy" id="156205"/>
    <lineage>
        <taxon>Bacteria</taxon>
        <taxon>Bacillati</taxon>
        <taxon>Bacillota</taxon>
        <taxon>Bacilli</taxon>
        <taxon>Bacillales</taxon>
        <taxon>Bacillaceae</taxon>
        <taxon>Halobacillus</taxon>
    </lineage>
</organism>
<accession>A0A3D8VD08</accession>
<dbReference type="PANTHER" id="PTHR21600">
    <property type="entry name" value="MITOCHONDRIAL RNA PSEUDOURIDINE SYNTHASE"/>
    <property type="match status" value="1"/>
</dbReference>
<evidence type="ECO:0000256" key="2">
    <source>
        <dbReference type="ARBA" id="ARBA00010876"/>
    </source>
</evidence>
<protein>
    <recommendedName>
        <fullName evidence="4">Pseudouridine synthase</fullName>
        <ecNumber evidence="4">5.4.99.-</ecNumber>
    </recommendedName>
</protein>
<evidence type="ECO:0000256" key="1">
    <source>
        <dbReference type="ARBA" id="ARBA00000073"/>
    </source>
</evidence>
<evidence type="ECO:0000256" key="3">
    <source>
        <dbReference type="PIRSR" id="PIRSR606225-1"/>
    </source>
</evidence>
<comment type="similarity">
    <text evidence="2 4">Belongs to the pseudouridine synthase RluA family.</text>
</comment>
<dbReference type="GO" id="GO:0000455">
    <property type="term" value="P:enzyme-directed rRNA pseudouridine synthesis"/>
    <property type="evidence" value="ECO:0007669"/>
    <property type="project" value="TreeGrafter"/>
</dbReference>
<sequence length="295" mass="33953">MTTQTNVTKRWQVTEAYAGYSIREFLLQAGEFSRQLLKKVRMDGMVFINGTQVEMWRPLDTGDEVLLVFPEEEKGAIFPHQGTLPIVFEDDDVMVLDKPAGIPVVPPFDQKEPSIASYLLFEYEKRGYPCTAHIVTRLDKDTSGLMLIAKHAYSHWLLTKKLDLISRQYVAVVEGEFREKEGLIDEPIGRAEDSIIRRVVSPEGKPSKTQYHLINQEKNYSRIRFKLLTGRTHQIRVHMAHRGYPLAGDTLYGGKKVDGVDGQALHCERLHFIHPWTKKKMTFTSEPPKHWEEFA</sequence>
<dbReference type="Pfam" id="PF00849">
    <property type="entry name" value="PseudoU_synth_2"/>
    <property type="match status" value="1"/>
</dbReference>
<comment type="caution">
    <text evidence="6">The sequence shown here is derived from an EMBL/GenBank/DDBJ whole genome shotgun (WGS) entry which is preliminary data.</text>
</comment>
<dbReference type="InterPro" id="IPR006224">
    <property type="entry name" value="PsdUridine_synth_RluA-like_CS"/>
</dbReference>
<feature type="domain" description="Pseudouridine synthase RsuA/RluA-like" evidence="5">
    <location>
        <begin position="92"/>
        <end position="241"/>
    </location>
</feature>
<dbReference type="PANTHER" id="PTHR21600:SF35">
    <property type="entry name" value="PSEUDOURIDINE SYNTHASE"/>
    <property type="match status" value="1"/>
</dbReference>
<dbReference type="GO" id="GO:0009982">
    <property type="term" value="F:pseudouridine synthase activity"/>
    <property type="evidence" value="ECO:0007669"/>
    <property type="project" value="InterPro"/>
</dbReference>
<dbReference type="PROSITE" id="PS01129">
    <property type="entry name" value="PSI_RLU"/>
    <property type="match status" value="1"/>
</dbReference>
<keyword evidence="4" id="KW-0413">Isomerase</keyword>
<gene>
    <name evidence="6" type="ORF">DXT76_19720</name>
</gene>
<dbReference type="Gene3D" id="3.30.2350.10">
    <property type="entry name" value="Pseudouridine synthase"/>
    <property type="match status" value="1"/>
</dbReference>